<evidence type="ECO:0000259" key="2">
    <source>
        <dbReference type="Pfam" id="PF16640"/>
    </source>
</evidence>
<gene>
    <name evidence="4" type="ORF">ACK2TP_03200</name>
</gene>
<evidence type="ECO:0000313" key="5">
    <source>
        <dbReference type="Proteomes" id="UP001634747"/>
    </source>
</evidence>
<dbReference type="Pfam" id="PF16640">
    <property type="entry name" value="Big_3_5"/>
    <property type="match status" value="1"/>
</dbReference>
<accession>A0ABW9KG95</accession>
<feature type="domain" description="MBG" evidence="3">
    <location>
        <begin position="492"/>
        <end position="564"/>
    </location>
</feature>
<dbReference type="Gene3D" id="3.30.160.710">
    <property type="match status" value="2"/>
</dbReference>
<dbReference type="InterPro" id="IPR013783">
    <property type="entry name" value="Ig-like_fold"/>
</dbReference>
<dbReference type="InterPro" id="IPR032109">
    <property type="entry name" value="Big_3_5"/>
</dbReference>
<dbReference type="Pfam" id="PF18676">
    <property type="entry name" value="MBG_2"/>
    <property type="match status" value="2"/>
</dbReference>
<organism evidence="4 5">
    <name type="scientific">Terriglobus aquaticus</name>
    <dbReference type="NCBI Taxonomy" id="940139"/>
    <lineage>
        <taxon>Bacteria</taxon>
        <taxon>Pseudomonadati</taxon>
        <taxon>Acidobacteriota</taxon>
        <taxon>Terriglobia</taxon>
        <taxon>Terriglobales</taxon>
        <taxon>Acidobacteriaceae</taxon>
        <taxon>Terriglobus</taxon>
    </lineage>
</organism>
<name>A0ABW9KG95_9BACT</name>
<evidence type="ECO:0000256" key="1">
    <source>
        <dbReference type="SAM" id="Phobius"/>
    </source>
</evidence>
<sequence>METLVSPFASPANHPPVAVSPAIVTVPIQSLATFTIFATDQDNDTIHYRLATPQEQFDETATNCSTQSPPGLTISNSGVGTWDTSRITAAGCNYPAPVAGQIWPVQFMIEDLDSNGQVKSKVPVDVLLKFVNVTQPAPTLTFSTPTTVVASPGNPLTFTATAINTTPGSRITLNAVGLPTGATATNINQTLTQPVSSVFSWTPTLAQEGTYVIVYTATNDTYEQTVGSVSVKVLSSQPPSLTCSTGLTAQYNALASFPLTVLDPQGDAVTVTWSVDGNVSHTDTVAASSNATTLSLNQAFTTLGAHTVSVSATNTDNQTSTCSTPVTVTTADQTIAFGALPNLTYGDAGINLAATATSNLPISYVATGACSVSGNTLSVQGVGTCSVTANQAGDASYNPATSVTQTTSIAPRALHVTAANATRVYGSANPTLTGNVTGTVNGDVITATYSTSANATSPVGTYPITPALAGTNLSNYSVVANNATLMVTQATITVSANNVTRNYGTSNPTLTGTVSGVVNGDQITATYSTPATVSSPVGTYPITPALTGPALSNYNVVTNNGSLTINKGVIAGVQITSSAPTVFLQTRLTFQAAVTGTGGTPTGSISFVDGTTPLGSAQLVNGIAQLTYSDLTTGSHQITAVYSGDSNYIGAASAPISQQIADVDLRLQLNAAGSTTQTVMPGGSTTVGFTVAPLGMSAFPSDVALSVTGLPPGATYTTSTTNVTKGSSATQVTLTIKVPAATASVRSNEVGGKVTAIAVALIVLPFSAAMRRRARSLGRLTAMLLLVLGSATVLLGLTGCGTSNGFLAQPEKSYTVTVTASTAAVSRSTTMQLIVQ</sequence>
<evidence type="ECO:0000313" key="4">
    <source>
        <dbReference type="EMBL" id="MFN2974757.1"/>
    </source>
</evidence>
<keyword evidence="1" id="KW-0812">Transmembrane</keyword>
<protein>
    <submittedName>
        <fullName evidence="4">MBG domain-containing protein</fullName>
    </submittedName>
</protein>
<feature type="domain" description="Bacterial Ig-like" evidence="2">
    <location>
        <begin position="576"/>
        <end position="660"/>
    </location>
</feature>
<comment type="caution">
    <text evidence="4">The sequence shown here is derived from an EMBL/GenBank/DDBJ whole genome shotgun (WGS) entry which is preliminary data.</text>
</comment>
<dbReference type="InterPro" id="IPR041286">
    <property type="entry name" value="MBG_2"/>
</dbReference>
<dbReference type="Gene3D" id="2.60.40.10">
    <property type="entry name" value="Immunoglobulins"/>
    <property type="match status" value="1"/>
</dbReference>
<dbReference type="Proteomes" id="UP001634747">
    <property type="component" value="Unassembled WGS sequence"/>
</dbReference>
<feature type="domain" description="MBG" evidence="3">
    <location>
        <begin position="414"/>
        <end position="485"/>
    </location>
</feature>
<feature type="transmembrane region" description="Helical" evidence="1">
    <location>
        <begin position="750"/>
        <end position="768"/>
    </location>
</feature>
<keyword evidence="5" id="KW-1185">Reference proteome</keyword>
<dbReference type="EMBL" id="JBJYXY010000001">
    <property type="protein sequence ID" value="MFN2974757.1"/>
    <property type="molecule type" value="Genomic_DNA"/>
</dbReference>
<keyword evidence="1" id="KW-0472">Membrane</keyword>
<feature type="transmembrane region" description="Helical" evidence="1">
    <location>
        <begin position="780"/>
        <end position="799"/>
    </location>
</feature>
<evidence type="ECO:0000259" key="3">
    <source>
        <dbReference type="Pfam" id="PF18676"/>
    </source>
</evidence>
<reference evidence="4 5" key="1">
    <citation type="submission" date="2024-12" db="EMBL/GenBank/DDBJ databases">
        <authorList>
            <person name="Lee Y."/>
        </authorList>
    </citation>
    <scope>NUCLEOTIDE SEQUENCE [LARGE SCALE GENOMIC DNA]</scope>
    <source>
        <strain evidence="4 5">03SUJ4</strain>
    </source>
</reference>
<dbReference type="RefSeq" id="WP_263413688.1">
    <property type="nucleotide sequence ID" value="NZ_BAABBH010000001.1"/>
</dbReference>
<keyword evidence="1" id="KW-1133">Transmembrane helix</keyword>
<proteinExistence type="predicted"/>